<proteinExistence type="predicted"/>
<gene>
    <name evidence="2" type="ORF">RFI_04569</name>
</gene>
<organism evidence="2 3">
    <name type="scientific">Reticulomyxa filosa</name>
    <dbReference type="NCBI Taxonomy" id="46433"/>
    <lineage>
        <taxon>Eukaryota</taxon>
        <taxon>Sar</taxon>
        <taxon>Rhizaria</taxon>
        <taxon>Retaria</taxon>
        <taxon>Foraminifera</taxon>
        <taxon>Monothalamids</taxon>
        <taxon>Reticulomyxidae</taxon>
        <taxon>Reticulomyxa</taxon>
    </lineage>
</organism>
<sequence>MLQCLNGIRSVSLLRLHTICFYSVYFWFVRVTLQITISIIIIIMSHSGGTHPPNNNVPKYDKDSDKEKEFDYKKFRAEFRRGKLEKRYEDCERLCLQAIQNCPPNQLRAKVYNHLGYLYENCIEGKHFDDVLEHYVLALQVDDTSVSAHFNLANFLLEQGLQHLARALELNPNHRKTQQRLASLQSFGGGHVV</sequence>
<dbReference type="Proteomes" id="UP000023152">
    <property type="component" value="Unassembled WGS sequence"/>
</dbReference>
<dbReference type="InterPro" id="IPR011990">
    <property type="entry name" value="TPR-like_helical_dom_sf"/>
</dbReference>
<accession>X6P392</accession>
<comment type="caution">
    <text evidence="2">The sequence shown here is derived from an EMBL/GenBank/DDBJ whole genome shotgun (WGS) entry which is preliminary data.</text>
</comment>
<dbReference type="AlphaFoldDB" id="X6P392"/>
<feature type="transmembrane region" description="Helical" evidence="1">
    <location>
        <begin position="21"/>
        <end position="44"/>
    </location>
</feature>
<name>X6P392_RETFI</name>
<dbReference type="SUPFAM" id="SSF48452">
    <property type="entry name" value="TPR-like"/>
    <property type="match status" value="1"/>
</dbReference>
<evidence type="ECO:0000313" key="3">
    <source>
        <dbReference type="Proteomes" id="UP000023152"/>
    </source>
</evidence>
<keyword evidence="1" id="KW-1133">Transmembrane helix</keyword>
<dbReference type="EMBL" id="ASPP01004106">
    <property type="protein sequence ID" value="ETO32549.1"/>
    <property type="molecule type" value="Genomic_DNA"/>
</dbReference>
<protein>
    <submittedName>
        <fullName evidence="2">Uncharacterized protein</fullName>
    </submittedName>
</protein>
<evidence type="ECO:0000256" key="1">
    <source>
        <dbReference type="SAM" id="Phobius"/>
    </source>
</evidence>
<keyword evidence="1" id="KW-0812">Transmembrane</keyword>
<evidence type="ECO:0000313" key="2">
    <source>
        <dbReference type="EMBL" id="ETO32549.1"/>
    </source>
</evidence>
<dbReference type="Gene3D" id="1.25.40.10">
    <property type="entry name" value="Tetratricopeptide repeat domain"/>
    <property type="match status" value="1"/>
</dbReference>
<dbReference type="OrthoDB" id="66906at2759"/>
<keyword evidence="3" id="KW-1185">Reference proteome</keyword>
<reference evidence="2 3" key="1">
    <citation type="journal article" date="2013" name="Curr. Biol.">
        <title>The Genome of the Foraminiferan Reticulomyxa filosa.</title>
        <authorList>
            <person name="Glockner G."/>
            <person name="Hulsmann N."/>
            <person name="Schleicher M."/>
            <person name="Noegel A.A."/>
            <person name="Eichinger L."/>
            <person name="Gallinger C."/>
            <person name="Pawlowski J."/>
            <person name="Sierra R."/>
            <person name="Euteneuer U."/>
            <person name="Pillet L."/>
            <person name="Moustafa A."/>
            <person name="Platzer M."/>
            <person name="Groth M."/>
            <person name="Szafranski K."/>
            <person name="Schliwa M."/>
        </authorList>
    </citation>
    <scope>NUCLEOTIDE SEQUENCE [LARGE SCALE GENOMIC DNA]</scope>
</reference>
<keyword evidence="1" id="KW-0472">Membrane</keyword>